<feature type="region of interest" description="Disordered" evidence="1">
    <location>
        <begin position="329"/>
        <end position="350"/>
    </location>
</feature>
<name>A0A8H3YMP1_VENIN</name>
<comment type="caution">
    <text evidence="2">The sequence shown here is derived from an EMBL/GenBank/DDBJ whole genome shotgun (WGS) entry which is preliminary data.</text>
</comment>
<keyword evidence="3" id="KW-1185">Reference proteome</keyword>
<dbReference type="EMBL" id="WNWR01001013">
    <property type="protein sequence ID" value="KAE9966219.1"/>
    <property type="molecule type" value="Genomic_DNA"/>
</dbReference>
<evidence type="ECO:0000313" key="2">
    <source>
        <dbReference type="EMBL" id="KAE9966219.1"/>
    </source>
</evidence>
<organism evidence="2 3">
    <name type="scientific">Venturia inaequalis</name>
    <name type="common">Apple scab fungus</name>
    <dbReference type="NCBI Taxonomy" id="5025"/>
    <lineage>
        <taxon>Eukaryota</taxon>
        <taxon>Fungi</taxon>
        <taxon>Dikarya</taxon>
        <taxon>Ascomycota</taxon>
        <taxon>Pezizomycotina</taxon>
        <taxon>Dothideomycetes</taxon>
        <taxon>Pleosporomycetidae</taxon>
        <taxon>Venturiales</taxon>
        <taxon>Venturiaceae</taxon>
        <taxon>Venturia</taxon>
    </lineage>
</organism>
<reference evidence="2 3" key="1">
    <citation type="submission" date="2019-07" db="EMBL/GenBank/DDBJ databases">
        <title>Venturia inaequalis Genome Resource.</title>
        <authorList>
            <person name="Lichtner F.J."/>
        </authorList>
    </citation>
    <scope>NUCLEOTIDE SEQUENCE [LARGE SCALE GENOMIC DNA]</scope>
    <source>
        <strain evidence="2 3">DMI_063113</strain>
    </source>
</reference>
<protein>
    <submittedName>
        <fullName evidence="2">Uncharacterized protein</fullName>
    </submittedName>
</protein>
<evidence type="ECO:0000313" key="3">
    <source>
        <dbReference type="Proteomes" id="UP000490939"/>
    </source>
</evidence>
<accession>A0A8H3YMP1</accession>
<evidence type="ECO:0000256" key="1">
    <source>
        <dbReference type="SAM" id="MobiDB-lite"/>
    </source>
</evidence>
<gene>
    <name evidence="2" type="ORF">EG327_000189</name>
</gene>
<proteinExistence type="predicted"/>
<sequence>MDLASQASTGKDDPFIVTKIPIGNNKQYHRTSNNEFAGHHDNLLGLNQPLNVKLNLEKSPILRNSNAELSMAINNETGQIDAPLACAMQISTAQFSMTNLSRHNEAFTVCAVHDQDLDAILEPRATLPQIDIRVRRARRNGMNDSSIMVDASPSHDQSHNDLLSSREKYLQREATTEDWAQQHTKQQYYRQPMKPATKLTLDQSQINGPNPFEVGSKEWMEELDKRMGFSFPTLPDHPRDQEVLGETYKDWYARHGCKTEWDPSGFCMVEPRSGSESHVDDTFLENEAGWLLDQYVEEKTLGFGMVGPSAFGEASSEVARNEVENEGLAFQEGSNAAGQIPKQYWQGNSE</sequence>
<dbReference type="Proteomes" id="UP000490939">
    <property type="component" value="Unassembled WGS sequence"/>
</dbReference>
<dbReference type="AlphaFoldDB" id="A0A8H3YMP1"/>